<dbReference type="PANTHER" id="PTHR44196">
    <property type="entry name" value="DEHYDROGENASE/REDUCTASE SDR FAMILY MEMBER 7B"/>
    <property type="match status" value="1"/>
</dbReference>
<evidence type="ECO:0000313" key="5">
    <source>
        <dbReference type="EMBL" id="PZW32776.1"/>
    </source>
</evidence>
<evidence type="ECO:0000259" key="4">
    <source>
        <dbReference type="SMART" id="SM00822"/>
    </source>
</evidence>
<dbReference type="SUPFAM" id="SSF51735">
    <property type="entry name" value="NAD(P)-binding Rossmann-fold domains"/>
    <property type="match status" value="1"/>
</dbReference>
<reference evidence="5 6" key="1">
    <citation type="submission" date="2018-06" db="EMBL/GenBank/DDBJ databases">
        <title>Genomic Encyclopedia of Archaeal and Bacterial Type Strains, Phase II (KMG-II): from individual species to whole genera.</title>
        <authorList>
            <person name="Goeker M."/>
        </authorList>
    </citation>
    <scope>NUCLEOTIDE SEQUENCE [LARGE SCALE GENOMIC DNA]</scope>
    <source>
        <strain evidence="5 6">ATCC BAA-1881</strain>
    </source>
</reference>
<sequence length="273" mass="29993">MSDLYQGKTALITGASSGIGEAFAHELARRGMHLILVARSETHLNELAHELSSRYQIQTHVLAADLSQHQAIQQIKEAVESRSLTVDLLINNAGFATYDYFEQIDPERDHQQVMVNVNAVVALSHAFLPGMLRRGAGSIINIASRGAFQPAPFMSVYAASKAFVLSFSQALWAEYRKRGIHVLAVCPGPVDTHFFAVAGGARRGIEAKATPEFIVNASLRALERRRSLIIPGWRIFLTSQIVSRLLPRPFVAQLVEHLTHPGQSKPTGQVVRA</sequence>
<organism evidence="5 6">
    <name type="scientific">Thermosporothrix hazakensis</name>
    <dbReference type="NCBI Taxonomy" id="644383"/>
    <lineage>
        <taxon>Bacteria</taxon>
        <taxon>Bacillati</taxon>
        <taxon>Chloroflexota</taxon>
        <taxon>Ktedonobacteria</taxon>
        <taxon>Ktedonobacterales</taxon>
        <taxon>Thermosporotrichaceae</taxon>
        <taxon>Thermosporothrix</taxon>
    </lineage>
</organism>
<evidence type="ECO:0000256" key="3">
    <source>
        <dbReference type="RuleBase" id="RU000363"/>
    </source>
</evidence>
<evidence type="ECO:0000256" key="1">
    <source>
        <dbReference type="ARBA" id="ARBA00006484"/>
    </source>
</evidence>
<dbReference type="GO" id="GO:0016491">
    <property type="term" value="F:oxidoreductase activity"/>
    <property type="evidence" value="ECO:0007669"/>
    <property type="project" value="UniProtKB-KW"/>
</dbReference>
<dbReference type="EMBL" id="QKUF01000004">
    <property type="protein sequence ID" value="PZW32776.1"/>
    <property type="molecule type" value="Genomic_DNA"/>
</dbReference>
<feature type="domain" description="Ketoreductase" evidence="4">
    <location>
        <begin position="8"/>
        <end position="193"/>
    </location>
</feature>
<dbReference type="OrthoDB" id="9808814at2"/>
<dbReference type="InterPro" id="IPR002347">
    <property type="entry name" value="SDR_fam"/>
</dbReference>
<dbReference type="Pfam" id="PF00106">
    <property type="entry name" value="adh_short"/>
    <property type="match status" value="1"/>
</dbReference>
<dbReference type="AlphaFoldDB" id="A0A326U9A8"/>
<accession>A0A326U9A8</accession>
<dbReference type="PRINTS" id="PR00080">
    <property type="entry name" value="SDRFAMILY"/>
</dbReference>
<dbReference type="PANTHER" id="PTHR44196:SF2">
    <property type="entry name" value="SHORT-CHAIN DEHYDROGENASE-RELATED"/>
    <property type="match status" value="1"/>
</dbReference>
<gene>
    <name evidence="5" type="ORF">EI42_01868</name>
</gene>
<comment type="caution">
    <text evidence="5">The sequence shown here is derived from an EMBL/GenBank/DDBJ whole genome shotgun (WGS) entry which is preliminary data.</text>
</comment>
<dbReference type="GO" id="GO:0016020">
    <property type="term" value="C:membrane"/>
    <property type="evidence" value="ECO:0007669"/>
    <property type="project" value="TreeGrafter"/>
</dbReference>
<protein>
    <recommendedName>
        <fullName evidence="4">Ketoreductase domain-containing protein</fullName>
    </recommendedName>
</protein>
<proteinExistence type="inferred from homology"/>
<comment type="similarity">
    <text evidence="1 3">Belongs to the short-chain dehydrogenases/reductases (SDR) family.</text>
</comment>
<keyword evidence="6" id="KW-1185">Reference proteome</keyword>
<dbReference type="PRINTS" id="PR00081">
    <property type="entry name" value="GDHRDH"/>
</dbReference>
<dbReference type="PIRSF" id="PIRSF000126">
    <property type="entry name" value="11-beta-HSD1"/>
    <property type="match status" value="1"/>
</dbReference>
<keyword evidence="2" id="KW-0560">Oxidoreductase</keyword>
<name>A0A326U9A8_THEHA</name>
<dbReference type="Proteomes" id="UP000248806">
    <property type="component" value="Unassembled WGS sequence"/>
</dbReference>
<dbReference type="Gene3D" id="3.40.50.720">
    <property type="entry name" value="NAD(P)-binding Rossmann-like Domain"/>
    <property type="match status" value="1"/>
</dbReference>
<dbReference type="InterPro" id="IPR036291">
    <property type="entry name" value="NAD(P)-bd_dom_sf"/>
</dbReference>
<evidence type="ECO:0000313" key="6">
    <source>
        <dbReference type="Proteomes" id="UP000248806"/>
    </source>
</evidence>
<dbReference type="SMART" id="SM00822">
    <property type="entry name" value="PKS_KR"/>
    <property type="match status" value="1"/>
</dbReference>
<dbReference type="RefSeq" id="WP_111321123.1">
    <property type="nucleotide sequence ID" value="NZ_BIFX01000002.1"/>
</dbReference>
<dbReference type="InterPro" id="IPR057326">
    <property type="entry name" value="KR_dom"/>
</dbReference>
<evidence type="ECO:0000256" key="2">
    <source>
        <dbReference type="ARBA" id="ARBA00023002"/>
    </source>
</evidence>